<reference evidence="2" key="1">
    <citation type="submission" date="2020-07" db="EMBL/GenBank/DDBJ databases">
        <title>Huge and variable diversity of episymbiotic CPR bacteria and DPANN archaea in groundwater ecosystems.</title>
        <authorList>
            <person name="He C.Y."/>
            <person name="Keren R."/>
            <person name="Whittaker M."/>
            <person name="Farag I.F."/>
            <person name="Doudna J."/>
            <person name="Cate J.H.D."/>
            <person name="Banfield J.F."/>
        </authorList>
    </citation>
    <scope>NUCLEOTIDE SEQUENCE</scope>
    <source>
        <strain evidence="2">NC_groundwater_763_Ag_S-0.2um_68_21</strain>
    </source>
</reference>
<dbReference type="InterPro" id="IPR003779">
    <property type="entry name" value="CMD-like"/>
</dbReference>
<protein>
    <submittedName>
        <fullName evidence="2">Carboxymuconolactone decarboxylase family protein</fullName>
    </submittedName>
</protein>
<dbReference type="InterPro" id="IPR052512">
    <property type="entry name" value="4CMD/NDH-1_regulator"/>
</dbReference>
<dbReference type="Gene3D" id="1.20.1290.10">
    <property type="entry name" value="AhpD-like"/>
    <property type="match status" value="1"/>
</dbReference>
<accession>A0A932MRX0</accession>
<proteinExistence type="predicted"/>
<dbReference type="EMBL" id="JACPUR010000041">
    <property type="protein sequence ID" value="MBI3129446.1"/>
    <property type="molecule type" value="Genomic_DNA"/>
</dbReference>
<feature type="domain" description="Carboxymuconolactone decarboxylase-like" evidence="1">
    <location>
        <begin position="38"/>
        <end position="117"/>
    </location>
</feature>
<dbReference type="PANTHER" id="PTHR33570:SF2">
    <property type="entry name" value="CARBOXYMUCONOLACTONE DECARBOXYLASE-LIKE DOMAIN-CONTAINING PROTEIN"/>
    <property type="match status" value="1"/>
</dbReference>
<dbReference type="PANTHER" id="PTHR33570">
    <property type="entry name" value="4-CARBOXYMUCONOLACTONE DECARBOXYLASE FAMILY PROTEIN"/>
    <property type="match status" value="1"/>
</dbReference>
<comment type="caution">
    <text evidence="2">The sequence shown here is derived from an EMBL/GenBank/DDBJ whole genome shotgun (WGS) entry which is preliminary data.</text>
</comment>
<dbReference type="SUPFAM" id="SSF69118">
    <property type="entry name" value="AhpD-like"/>
    <property type="match status" value="1"/>
</dbReference>
<dbReference type="AlphaFoldDB" id="A0A932MRX0"/>
<evidence type="ECO:0000259" key="1">
    <source>
        <dbReference type="Pfam" id="PF02627"/>
    </source>
</evidence>
<gene>
    <name evidence="2" type="ORF">HYZ11_17700</name>
</gene>
<name>A0A932MRX0_UNCTE</name>
<organism evidence="2 3">
    <name type="scientific">Tectimicrobiota bacterium</name>
    <dbReference type="NCBI Taxonomy" id="2528274"/>
    <lineage>
        <taxon>Bacteria</taxon>
        <taxon>Pseudomonadati</taxon>
        <taxon>Nitrospinota/Tectimicrobiota group</taxon>
        <taxon>Candidatus Tectimicrobiota</taxon>
    </lineage>
</organism>
<evidence type="ECO:0000313" key="3">
    <source>
        <dbReference type="Proteomes" id="UP000782312"/>
    </source>
</evidence>
<dbReference type="InterPro" id="IPR029032">
    <property type="entry name" value="AhpD-like"/>
</dbReference>
<sequence length="136" mass="15171">MPEEQPIDPAAIRRGDTQYGEGYTEALFKRLNKVDAHFSHLMQKFVHGGLYDRDVIPHKTRELCAIAALCTSGRFAQLRSHFTAARSYGAKDVEILEVLIQMSTYAGIPAVLEAIKVYQGWVEQGYSMSGYGTGEK</sequence>
<evidence type="ECO:0000313" key="2">
    <source>
        <dbReference type="EMBL" id="MBI3129446.1"/>
    </source>
</evidence>
<dbReference type="GO" id="GO:0051920">
    <property type="term" value="F:peroxiredoxin activity"/>
    <property type="evidence" value="ECO:0007669"/>
    <property type="project" value="InterPro"/>
</dbReference>
<dbReference type="Proteomes" id="UP000782312">
    <property type="component" value="Unassembled WGS sequence"/>
</dbReference>
<dbReference type="Pfam" id="PF02627">
    <property type="entry name" value="CMD"/>
    <property type="match status" value="1"/>
</dbReference>